<reference evidence="1" key="1">
    <citation type="submission" date="2020-05" db="EMBL/GenBank/DDBJ databases">
        <authorList>
            <person name="Chiriac C."/>
            <person name="Salcher M."/>
            <person name="Ghai R."/>
            <person name="Kavagutti S V."/>
        </authorList>
    </citation>
    <scope>NUCLEOTIDE SEQUENCE</scope>
</reference>
<evidence type="ECO:0000313" key="1">
    <source>
        <dbReference type="EMBL" id="CAB4187788.1"/>
    </source>
</evidence>
<proteinExistence type="predicted"/>
<gene>
    <name evidence="1" type="ORF">UFOVP1167_32</name>
</gene>
<name>A0A6J5R2N6_9CAUD</name>
<accession>A0A6J5R2N6</accession>
<protein>
    <submittedName>
        <fullName evidence="1">Uncharacterized protein</fullName>
    </submittedName>
</protein>
<organism evidence="1">
    <name type="scientific">uncultured Caudovirales phage</name>
    <dbReference type="NCBI Taxonomy" id="2100421"/>
    <lineage>
        <taxon>Viruses</taxon>
        <taxon>Duplodnaviria</taxon>
        <taxon>Heunggongvirae</taxon>
        <taxon>Uroviricota</taxon>
        <taxon>Caudoviricetes</taxon>
        <taxon>Peduoviridae</taxon>
        <taxon>Maltschvirus</taxon>
        <taxon>Maltschvirus maltsch</taxon>
    </lineage>
</organism>
<sequence length="90" mass="9955">MQELNNETDGLGWYRAVDDIGYLGNTLSRWAISARVARIGGHYMKDQYIELLMEDAVKLEAALARLRASLQVSTPASVQYVSHETQGVAA</sequence>
<dbReference type="EMBL" id="LR797113">
    <property type="protein sequence ID" value="CAB4187788.1"/>
    <property type="molecule type" value="Genomic_DNA"/>
</dbReference>